<reference evidence="1" key="1">
    <citation type="submission" date="2021-05" db="EMBL/GenBank/DDBJ databases">
        <authorList>
            <person name="Scholz U."/>
            <person name="Mascher M."/>
            <person name="Fiebig A."/>
        </authorList>
    </citation>
    <scope>NUCLEOTIDE SEQUENCE [LARGE SCALE GENOMIC DNA]</scope>
</reference>
<keyword evidence="2" id="KW-1185">Reference proteome</keyword>
<proteinExistence type="predicted"/>
<accession>A0ACD5V9N8</accession>
<reference evidence="1" key="2">
    <citation type="submission" date="2025-09" db="UniProtKB">
        <authorList>
            <consortium name="EnsemblPlants"/>
        </authorList>
    </citation>
    <scope>IDENTIFICATION</scope>
</reference>
<dbReference type="Proteomes" id="UP001732700">
    <property type="component" value="Chromosome 2D"/>
</dbReference>
<evidence type="ECO:0000313" key="2">
    <source>
        <dbReference type="Proteomes" id="UP001732700"/>
    </source>
</evidence>
<name>A0ACD5V9N8_AVESA</name>
<protein>
    <submittedName>
        <fullName evidence="1">Uncharacterized protein</fullName>
    </submittedName>
</protein>
<sequence>MDPEPLDVGEQSDFGDVGEKSGFEPTPLSGEEMATPQIPPHGSGARLGATSCSSQAPSESVNYISDDEEDEVVEVERLRTRKLTSDVWNEMTKKKVNGQWKGIFNYCNKPLSAEAKSGTTHLRDHLKTCTQRMIKLNSKGGKSLSQASLRMTAQPDGKMLILVKAAFGLVFKTNKKKMMIHVLLCKYHHLAANGV</sequence>
<dbReference type="EnsemblPlants" id="AVESA.00010b.r2.2DG0399970.1">
    <property type="protein sequence ID" value="AVESA.00010b.r2.2DG0399970.1.CDS"/>
    <property type="gene ID" value="AVESA.00010b.r2.2DG0399970"/>
</dbReference>
<organism evidence="1 2">
    <name type="scientific">Avena sativa</name>
    <name type="common">Oat</name>
    <dbReference type="NCBI Taxonomy" id="4498"/>
    <lineage>
        <taxon>Eukaryota</taxon>
        <taxon>Viridiplantae</taxon>
        <taxon>Streptophyta</taxon>
        <taxon>Embryophyta</taxon>
        <taxon>Tracheophyta</taxon>
        <taxon>Spermatophyta</taxon>
        <taxon>Magnoliopsida</taxon>
        <taxon>Liliopsida</taxon>
        <taxon>Poales</taxon>
        <taxon>Poaceae</taxon>
        <taxon>BOP clade</taxon>
        <taxon>Pooideae</taxon>
        <taxon>Poodae</taxon>
        <taxon>Poeae</taxon>
        <taxon>Poeae Chloroplast Group 1 (Aveneae type)</taxon>
        <taxon>Aveninae</taxon>
        <taxon>Avena</taxon>
    </lineage>
</organism>
<evidence type="ECO:0000313" key="1">
    <source>
        <dbReference type="EnsemblPlants" id="AVESA.00010b.r2.2DG0399970.1.CDS"/>
    </source>
</evidence>